<name>I3IMZ6_9BACT</name>
<sequence length="60" mass="7090">MPEFKPLELFKLFELFFSSSNKKSPPGKISKPFGLSYTTFPCHLLADDFNIFLHDFLFQW</sequence>
<dbReference type="Proteomes" id="UP000002985">
    <property type="component" value="Unassembled WGS sequence"/>
</dbReference>
<dbReference type="EMBL" id="BAFH01000003">
    <property type="protein sequence ID" value="GAB63091.1"/>
    <property type="molecule type" value="Genomic_DNA"/>
</dbReference>
<evidence type="ECO:0000313" key="1">
    <source>
        <dbReference type="EMBL" id="GAB63091.1"/>
    </source>
</evidence>
<keyword evidence="2" id="KW-1185">Reference proteome</keyword>
<dbReference type="STRING" id="247490.KSU1_C1495"/>
<protein>
    <submittedName>
        <fullName evidence="1">Uncharacterized protein</fullName>
    </submittedName>
</protein>
<evidence type="ECO:0000313" key="2">
    <source>
        <dbReference type="Proteomes" id="UP000002985"/>
    </source>
</evidence>
<gene>
    <name evidence="1" type="ORF">KSU1_C1495</name>
</gene>
<dbReference type="AlphaFoldDB" id="I3IMZ6"/>
<accession>I3IMZ6</accession>
<reference evidence="1 2" key="1">
    <citation type="journal article" date="2012" name="FEBS Lett.">
        <title>Anammox organism KSU-1 expresses a NirK-type copper-containing nitrite reductase instead of a NirS-type with cytochrome cd1.</title>
        <authorList>
            <person name="Hira D."/>
            <person name="Toh H."/>
            <person name="Migita C.T."/>
            <person name="Okubo H."/>
            <person name="Nishiyama T."/>
            <person name="Hattori M."/>
            <person name="Furukawa K."/>
            <person name="Fujii T."/>
        </authorList>
    </citation>
    <scope>NUCLEOTIDE SEQUENCE [LARGE SCALE GENOMIC DNA]</scope>
</reference>
<comment type="caution">
    <text evidence="1">The sequence shown here is derived from an EMBL/GenBank/DDBJ whole genome shotgun (WGS) entry which is preliminary data.</text>
</comment>
<organism evidence="1 2">
    <name type="scientific">Candidatus Jettenia caeni</name>
    <dbReference type="NCBI Taxonomy" id="247490"/>
    <lineage>
        <taxon>Bacteria</taxon>
        <taxon>Pseudomonadati</taxon>
        <taxon>Planctomycetota</taxon>
        <taxon>Candidatus Brocadiia</taxon>
        <taxon>Candidatus Brocadiales</taxon>
        <taxon>Candidatus Brocadiaceae</taxon>
        <taxon>Candidatus Jettenia</taxon>
    </lineage>
</organism>
<proteinExistence type="predicted"/>